<protein>
    <submittedName>
        <fullName evidence="3">Protein transport protein sec31</fullName>
    </submittedName>
</protein>
<gene>
    <name evidence="3" type="ORF">AX774_g2797</name>
</gene>
<sequence>MNQTEDNQCQNSELAFTTPTITPAKLAFPNQAINGGYFNFTGTGHASKGHWNDPPKNVFSRTTGDRVVASSRPQQGSSFSKHNSRALPSYINSGASTESNGERKAELNGPSPTMGTTLNGPPITLQKKQEPPTVNFQALSNLLPQQETNKNSSVSPVNKDTLSPERILEVFYSVLNETPQETPIQKKTVQDTRKRIEILEQRIKDLDPSLVSSLSSIAQEIQSQNHEGAISIHKKTMLNTFEGESKWLLGLKRVIDLSKKI</sequence>
<feature type="compositionally biased region" description="Polar residues" evidence="1">
    <location>
        <begin position="71"/>
        <end position="81"/>
    </location>
</feature>
<dbReference type="Gene3D" id="1.20.940.10">
    <property type="entry name" value="Functional domain of the splicing factor Prp18"/>
    <property type="match status" value="1"/>
</dbReference>
<accession>A0A1R1PRW2</accession>
<dbReference type="PANTHER" id="PTHR18834">
    <property type="entry name" value="STEROID RECEPTOR RNA ACTIVATOR 1"/>
    <property type="match status" value="1"/>
</dbReference>
<dbReference type="Pfam" id="PF07304">
    <property type="entry name" value="SRA1"/>
    <property type="match status" value="1"/>
</dbReference>
<reference evidence="4" key="1">
    <citation type="submission" date="2017-01" db="EMBL/GenBank/DDBJ databases">
        <authorList>
            <person name="Wang Y."/>
            <person name="White M."/>
            <person name="Kvist S."/>
            <person name="Moncalvo J.-M."/>
        </authorList>
    </citation>
    <scope>NUCLEOTIDE SEQUENCE [LARGE SCALE GENOMIC DNA]</scope>
    <source>
        <strain evidence="4">COL-18-3</strain>
    </source>
</reference>
<dbReference type="GO" id="GO:0005634">
    <property type="term" value="C:nucleus"/>
    <property type="evidence" value="ECO:0007669"/>
    <property type="project" value="TreeGrafter"/>
</dbReference>
<feature type="region of interest" description="Disordered" evidence="1">
    <location>
        <begin position="48"/>
        <end position="128"/>
    </location>
</feature>
<dbReference type="OrthoDB" id="542917at2759"/>
<dbReference type="EMBL" id="LSSK01000330">
    <property type="protein sequence ID" value="OMH83694.1"/>
    <property type="molecule type" value="Genomic_DNA"/>
</dbReference>
<dbReference type="InterPro" id="IPR009917">
    <property type="entry name" value="SRA1/Sec31"/>
</dbReference>
<dbReference type="GO" id="GO:0006357">
    <property type="term" value="P:regulation of transcription by RNA polymerase II"/>
    <property type="evidence" value="ECO:0007669"/>
    <property type="project" value="InterPro"/>
</dbReference>
<organism evidence="3 4">
    <name type="scientific">Zancudomyces culisetae</name>
    <name type="common">Gut fungus</name>
    <name type="synonym">Smittium culisetae</name>
    <dbReference type="NCBI Taxonomy" id="1213189"/>
    <lineage>
        <taxon>Eukaryota</taxon>
        <taxon>Fungi</taxon>
        <taxon>Fungi incertae sedis</taxon>
        <taxon>Zoopagomycota</taxon>
        <taxon>Kickxellomycotina</taxon>
        <taxon>Harpellomycetes</taxon>
        <taxon>Harpellales</taxon>
        <taxon>Legeriomycetaceae</taxon>
        <taxon>Zancudomyces</taxon>
    </lineage>
</organism>
<evidence type="ECO:0000313" key="4">
    <source>
        <dbReference type="Proteomes" id="UP000188320"/>
    </source>
</evidence>
<dbReference type="InterPro" id="IPR040243">
    <property type="entry name" value="Steroid_recept_RNA_1"/>
</dbReference>
<evidence type="ECO:0000256" key="1">
    <source>
        <dbReference type="SAM" id="MobiDB-lite"/>
    </source>
</evidence>
<dbReference type="PANTHER" id="PTHR18834:SF2">
    <property type="entry name" value="STEROID RECEPTOR RNA ACTIVATOR 1"/>
    <property type="match status" value="1"/>
</dbReference>
<keyword evidence="4" id="KW-1185">Reference proteome</keyword>
<comment type="caution">
    <text evidence="3">The sequence shown here is derived from an EMBL/GenBank/DDBJ whole genome shotgun (WGS) entry which is preliminary data.</text>
</comment>
<evidence type="ECO:0000313" key="3">
    <source>
        <dbReference type="EMBL" id="OMH83694.1"/>
    </source>
</evidence>
<dbReference type="Proteomes" id="UP000188320">
    <property type="component" value="Unassembled WGS sequence"/>
</dbReference>
<name>A0A1R1PRW2_ZANCU</name>
<feature type="compositionally biased region" description="Polar residues" evidence="1">
    <location>
        <begin position="90"/>
        <end position="99"/>
    </location>
</feature>
<proteinExistence type="predicted"/>
<dbReference type="AlphaFoldDB" id="A0A1R1PRW2"/>
<dbReference type="GO" id="GO:0003713">
    <property type="term" value="F:transcription coactivator activity"/>
    <property type="evidence" value="ECO:0007669"/>
    <property type="project" value="InterPro"/>
</dbReference>
<feature type="domain" description="SRA1/Sec31" evidence="2">
    <location>
        <begin position="143"/>
        <end position="257"/>
    </location>
</feature>
<feature type="compositionally biased region" description="Polar residues" evidence="1">
    <location>
        <begin position="110"/>
        <end position="119"/>
    </location>
</feature>
<evidence type="ECO:0000259" key="2">
    <source>
        <dbReference type="Pfam" id="PF07304"/>
    </source>
</evidence>